<dbReference type="AlphaFoldDB" id="A0A545UAQ2"/>
<keyword evidence="1" id="KW-0862">Zinc</keyword>
<dbReference type="GO" id="GO:0008270">
    <property type="term" value="F:zinc ion binding"/>
    <property type="evidence" value="ECO:0007669"/>
    <property type="project" value="UniProtKB-UniRule"/>
</dbReference>
<evidence type="ECO:0000256" key="2">
    <source>
        <dbReference type="SAM" id="SignalP"/>
    </source>
</evidence>
<comment type="caution">
    <text evidence="4">The sequence shown here is derived from an EMBL/GenBank/DDBJ whole genome shotgun (WGS) entry which is preliminary data.</text>
</comment>
<dbReference type="InterPro" id="IPR034035">
    <property type="entry name" value="Astacin-like_dom"/>
</dbReference>
<dbReference type="SUPFAM" id="SSF55486">
    <property type="entry name" value="Metalloproteases ('zincins'), catalytic domain"/>
    <property type="match status" value="1"/>
</dbReference>
<evidence type="ECO:0000256" key="1">
    <source>
        <dbReference type="PROSITE-ProRule" id="PRU01211"/>
    </source>
</evidence>
<keyword evidence="2" id="KW-0732">Signal</keyword>
<dbReference type="CDD" id="cd04280">
    <property type="entry name" value="ZnMc_astacin_like"/>
    <property type="match status" value="1"/>
</dbReference>
<accession>A0A545UAQ2</accession>
<feature type="domain" description="Peptidase M12A" evidence="3">
    <location>
        <begin position="95"/>
        <end position="293"/>
    </location>
</feature>
<dbReference type="SMART" id="SM00235">
    <property type="entry name" value="ZnMc"/>
    <property type="match status" value="1"/>
</dbReference>
<dbReference type="Pfam" id="PF04151">
    <property type="entry name" value="PPC"/>
    <property type="match status" value="3"/>
</dbReference>
<feature type="active site" evidence="1">
    <location>
        <position position="192"/>
    </location>
</feature>
<dbReference type="EMBL" id="VIKS01000010">
    <property type="protein sequence ID" value="TQV86538.1"/>
    <property type="molecule type" value="Genomic_DNA"/>
</dbReference>
<dbReference type="Gene3D" id="2.60.120.380">
    <property type="match status" value="3"/>
</dbReference>
<protein>
    <recommendedName>
        <fullName evidence="3">Peptidase M12A domain-containing protein</fullName>
    </recommendedName>
</protein>
<feature type="binding site" evidence="1">
    <location>
        <position position="195"/>
    </location>
    <ligand>
        <name>Zn(2+)</name>
        <dbReference type="ChEBI" id="CHEBI:29105"/>
        <note>catalytic</note>
    </ligand>
</feature>
<feature type="binding site" evidence="1">
    <location>
        <position position="191"/>
    </location>
    <ligand>
        <name>Zn(2+)</name>
        <dbReference type="ChEBI" id="CHEBI:29105"/>
        <note>catalytic</note>
    </ligand>
</feature>
<sequence>MKKASACIALTCVGFLATGLISAKNSSEIVSTSSVEKLSSKNKLLGEKIFSIAPDNLFHLDGKTYIRSGDMLLLVNSDNDSRKIESTDNKQYKNRASKYHINKFDISKSQWSDGKVYYQFDDQVIAENRQRFIEATEIWSSIAKLEFIERTDQPNYIYVQNDSRNYATVGMVGGKQILSMVNWGSLYVIVHELGHSLGMWHEQQRSDRDQFVDIHLDNVKDGMAYNFSKHATTDYGEYDFMSVMHYDLYAYSKNGQRTIEPKSDYQAFVNIAGQRSYISGGDQLNVASQYGAKKLSFTDTEFKRFLVSQFDTDGDGEINSIEALNVTSIKTPGEGKISSLSGIENFRYLENLDVSNENIEILEKLPNRLKSLKATHNQLDVIPGEWSFLPLISSIDISGNFVDVYSCESLEFLSNKIGSDNLVINPVADGSHVNCNGDSRWGLINGKPRKDLRSKGSQIYHIDVPQGAKKLEIRTSNFEGKQGGLMDLFVSHGRQPSNSDSDYRSTNSANEEYIEIQNPQAGIWYVTLEPSERSFEYVDLVATYSLDSSTDNILTNNEPLNSLSATQGETIQYLLDVPALMDELVVTVSGGTGDADLYVRFGEAPTLTEFDCRPWINGNSEVCTIQKPKAGRYFIHLVGYQSFENVTLKGAYTKAKGGGSYFVSDMAGLQGEWRYFPIDIPFGTSKFDISLLNGSGDSDLYVRYGAYPSAQYYYCRPYLNGNNESCSFVNPQAGTWYIGVYAFRDFSGLDLNAKWSSDGAKMLVIK</sequence>
<dbReference type="Gene3D" id="3.80.10.10">
    <property type="entry name" value="Ribonuclease Inhibitor"/>
    <property type="match status" value="1"/>
</dbReference>
<dbReference type="InterPro" id="IPR007280">
    <property type="entry name" value="Peptidase_C_arc/bac"/>
</dbReference>
<keyword evidence="1" id="KW-0479">Metal-binding</keyword>
<comment type="cofactor">
    <cofactor evidence="1">
        <name>Zn(2+)</name>
        <dbReference type="ChEBI" id="CHEBI:29105"/>
    </cofactor>
    <text evidence="1">Binds 1 zinc ion per subunit.</text>
</comment>
<dbReference type="PANTHER" id="PTHR10127">
    <property type="entry name" value="DISCOIDIN, CUB, EGF, LAMININ , AND ZINC METALLOPROTEASE DOMAIN CONTAINING"/>
    <property type="match status" value="1"/>
</dbReference>
<comment type="caution">
    <text evidence="1">Lacks conserved residue(s) required for the propagation of feature annotation.</text>
</comment>
<dbReference type="InterPro" id="IPR024079">
    <property type="entry name" value="MetalloPept_cat_dom_sf"/>
</dbReference>
<feature type="chain" id="PRO_5021910825" description="Peptidase M12A domain-containing protein" evidence="2">
    <location>
        <begin position="24"/>
        <end position="766"/>
    </location>
</feature>
<gene>
    <name evidence="4" type="ORF">FLL46_16670</name>
</gene>
<keyword evidence="1" id="KW-0378">Hydrolase</keyword>
<keyword evidence="1" id="KW-0645">Protease</keyword>
<dbReference type="RefSeq" id="WP_142932462.1">
    <property type="nucleotide sequence ID" value="NZ_ML660166.1"/>
</dbReference>
<evidence type="ECO:0000313" key="4">
    <source>
        <dbReference type="EMBL" id="TQV86538.1"/>
    </source>
</evidence>
<dbReference type="PANTHER" id="PTHR10127:SF850">
    <property type="entry name" value="METALLOENDOPEPTIDASE"/>
    <property type="match status" value="1"/>
</dbReference>
<dbReference type="Pfam" id="PF01400">
    <property type="entry name" value="Astacin"/>
    <property type="match status" value="1"/>
</dbReference>
<dbReference type="PRINTS" id="PR00480">
    <property type="entry name" value="ASTACIN"/>
</dbReference>
<dbReference type="GO" id="GO:0004222">
    <property type="term" value="F:metalloendopeptidase activity"/>
    <property type="evidence" value="ECO:0007669"/>
    <property type="project" value="UniProtKB-UniRule"/>
</dbReference>
<dbReference type="InterPro" id="IPR032675">
    <property type="entry name" value="LRR_dom_sf"/>
</dbReference>
<dbReference type="GO" id="GO:0006508">
    <property type="term" value="P:proteolysis"/>
    <property type="evidence" value="ECO:0007669"/>
    <property type="project" value="UniProtKB-KW"/>
</dbReference>
<keyword evidence="5" id="KW-1185">Reference proteome</keyword>
<dbReference type="InterPro" id="IPR001506">
    <property type="entry name" value="Peptidase_M12A"/>
</dbReference>
<keyword evidence="1" id="KW-0482">Metalloprotease</keyword>
<name>A0A545UAQ2_9GAMM</name>
<evidence type="ECO:0000313" key="5">
    <source>
        <dbReference type="Proteomes" id="UP000315439"/>
    </source>
</evidence>
<dbReference type="InterPro" id="IPR006026">
    <property type="entry name" value="Peptidase_Metallo"/>
</dbReference>
<proteinExistence type="predicted"/>
<dbReference type="Proteomes" id="UP000315439">
    <property type="component" value="Unassembled WGS sequence"/>
</dbReference>
<evidence type="ECO:0000259" key="3">
    <source>
        <dbReference type="PROSITE" id="PS51864"/>
    </source>
</evidence>
<feature type="signal peptide" evidence="2">
    <location>
        <begin position="1"/>
        <end position="23"/>
    </location>
</feature>
<organism evidence="4 5">
    <name type="scientific">Aliikangiella coralliicola</name>
    <dbReference type="NCBI Taxonomy" id="2592383"/>
    <lineage>
        <taxon>Bacteria</taxon>
        <taxon>Pseudomonadati</taxon>
        <taxon>Pseudomonadota</taxon>
        <taxon>Gammaproteobacteria</taxon>
        <taxon>Oceanospirillales</taxon>
        <taxon>Pleioneaceae</taxon>
        <taxon>Aliikangiella</taxon>
    </lineage>
</organism>
<dbReference type="PROSITE" id="PS51864">
    <property type="entry name" value="ASTACIN"/>
    <property type="match status" value="1"/>
</dbReference>
<dbReference type="OrthoDB" id="6188952at2"/>
<reference evidence="4 5" key="1">
    <citation type="submission" date="2019-07" db="EMBL/GenBank/DDBJ databases">
        <title>Draft genome for Aliikangiella sp. M105.</title>
        <authorList>
            <person name="Wang G."/>
        </authorList>
    </citation>
    <scope>NUCLEOTIDE SEQUENCE [LARGE SCALE GENOMIC DNA]</scope>
    <source>
        <strain evidence="4 5">M105</strain>
    </source>
</reference>
<dbReference type="SUPFAM" id="SSF52058">
    <property type="entry name" value="L domain-like"/>
    <property type="match status" value="1"/>
</dbReference>
<feature type="binding site" evidence="1">
    <location>
        <position position="201"/>
    </location>
    <ligand>
        <name>Zn(2+)</name>
        <dbReference type="ChEBI" id="CHEBI:29105"/>
        <note>catalytic</note>
    </ligand>
</feature>
<dbReference type="Gene3D" id="3.40.390.10">
    <property type="entry name" value="Collagenase (Catalytic Domain)"/>
    <property type="match status" value="1"/>
</dbReference>